<evidence type="ECO:0000256" key="1">
    <source>
        <dbReference type="SAM" id="MobiDB-lite"/>
    </source>
</evidence>
<dbReference type="GO" id="GO:0032366">
    <property type="term" value="P:intracellular sterol transport"/>
    <property type="evidence" value="ECO:0007669"/>
    <property type="project" value="TreeGrafter"/>
</dbReference>
<accession>A0A817KIT5</accession>
<dbReference type="GO" id="GO:0032934">
    <property type="term" value="F:sterol binding"/>
    <property type="evidence" value="ECO:0007669"/>
    <property type="project" value="TreeGrafter"/>
</dbReference>
<evidence type="ECO:0000313" key="3">
    <source>
        <dbReference type="Proteomes" id="UP000663825"/>
    </source>
</evidence>
<gene>
    <name evidence="2" type="ORF">TIS948_LOCUS1471</name>
</gene>
<feature type="region of interest" description="Disordered" evidence="1">
    <location>
        <begin position="44"/>
        <end position="78"/>
    </location>
</feature>
<name>A0A817KIT5_9BILA</name>
<sequence>MSYVPRDSENQGAELVDNDRIIRQRALHSHVNFKPTTVIDHIKTKVQGKRSTRSNSKDTSIVPNNTNTTTNNNNNNTKYTSQEYMKPATKQALAMPLTQSNNMLSKSSDRNSFASQDNICNDRTNSLSAQPETLVNGSQNIDKDENSPRTVDWGIGTMDSDVETNQVSTTGTSLPASINQYNTIKQRPLVRCRAFQIRDEDFKLIFNDLPSSEQLIIAYPCAWRKDIFMHGKMFSLS</sequence>
<dbReference type="AlphaFoldDB" id="A0A817KIT5"/>
<reference evidence="2" key="1">
    <citation type="submission" date="2021-02" db="EMBL/GenBank/DDBJ databases">
        <authorList>
            <person name="Nowell W R."/>
        </authorList>
    </citation>
    <scope>NUCLEOTIDE SEQUENCE</scope>
</reference>
<feature type="compositionally biased region" description="Polar residues" evidence="1">
    <location>
        <begin position="53"/>
        <end position="63"/>
    </location>
</feature>
<dbReference type="OrthoDB" id="2162691at2759"/>
<dbReference type="PANTHER" id="PTHR23319">
    <property type="entry name" value="GRAM DOMAIN CONTAINING 1B, ISOFORM E"/>
    <property type="match status" value="1"/>
</dbReference>
<dbReference type="GO" id="GO:0005886">
    <property type="term" value="C:plasma membrane"/>
    <property type="evidence" value="ECO:0007669"/>
    <property type="project" value="TreeGrafter"/>
</dbReference>
<feature type="compositionally biased region" description="Low complexity" evidence="1">
    <location>
        <begin position="64"/>
        <end position="77"/>
    </location>
</feature>
<dbReference type="GO" id="GO:0005789">
    <property type="term" value="C:endoplasmic reticulum membrane"/>
    <property type="evidence" value="ECO:0007669"/>
    <property type="project" value="TreeGrafter"/>
</dbReference>
<proteinExistence type="predicted"/>
<organism evidence="2 3">
    <name type="scientific">Rotaria socialis</name>
    <dbReference type="NCBI Taxonomy" id="392032"/>
    <lineage>
        <taxon>Eukaryota</taxon>
        <taxon>Metazoa</taxon>
        <taxon>Spiralia</taxon>
        <taxon>Gnathifera</taxon>
        <taxon>Rotifera</taxon>
        <taxon>Eurotatoria</taxon>
        <taxon>Bdelloidea</taxon>
        <taxon>Philodinida</taxon>
        <taxon>Philodinidae</taxon>
        <taxon>Rotaria</taxon>
    </lineage>
</organism>
<evidence type="ECO:0000313" key="2">
    <source>
        <dbReference type="EMBL" id="CAF3001085.1"/>
    </source>
</evidence>
<dbReference type="EMBL" id="CAJNXB010000042">
    <property type="protein sequence ID" value="CAF3001085.1"/>
    <property type="molecule type" value="Genomic_DNA"/>
</dbReference>
<protein>
    <submittedName>
        <fullName evidence="2">Uncharacterized protein</fullName>
    </submittedName>
</protein>
<dbReference type="GO" id="GO:0120015">
    <property type="term" value="F:sterol transfer activity"/>
    <property type="evidence" value="ECO:0007669"/>
    <property type="project" value="TreeGrafter"/>
</dbReference>
<dbReference type="Proteomes" id="UP000663825">
    <property type="component" value="Unassembled WGS sequence"/>
</dbReference>
<dbReference type="InterPro" id="IPR051482">
    <property type="entry name" value="Cholesterol_transport"/>
</dbReference>
<dbReference type="PANTHER" id="PTHR23319:SF4">
    <property type="entry name" value="GRAM DOMAIN CONTAINING 1B, ISOFORM E"/>
    <property type="match status" value="1"/>
</dbReference>
<comment type="caution">
    <text evidence="2">The sequence shown here is derived from an EMBL/GenBank/DDBJ whole genome shotgun (WGS) entry which is preliminary data.</text>
</comment>
<dbReference type="GO" id="GO:0140268">
    <property type="term" value="C:endoplasmic reticulum-plasma membrane contact site"/>
    <property type="evidence" value="ECO:0007669"/>
    <property type="project" value="TreeGrafter"/>
</dbReference>